<evidence type="ECO:0000256" key="4">
    <source>
        <dbReference type="PROSITE-ProRule" id="PRU00175"/>
    </source>
</evidence>
<dbReference type="PANTHER" id="PTHR45798:SF97">
    <property type="entry name" value="ALCOHOL-SENSITIVE RING FINGER PROTEIN 1"/>
    <property type="match status" value="1"/>
</dbReference>
<dbReference type="Pfam" id="PF13639">
    <property type="entry name" value="zf-RING_2"/>
    <property type="match status" value="1"/>
</dbReference>
<dbReference type="InterPro" id="IPR001841">
    <property type="entry name" value="Znf_RING"/>
</dbReference>
<dbReference type="Proteomes" id="UP000050741">
    <property type="component" value="Unassembled WGS sequence"/>
</dbReference>
<dbReference type="InterPro" id="IPR052788">
    <property type="entry name" value="RING-type_E3_ligase_ATL"/>
</dbReference>
<feature type="region of interest" description="Disordered" evidence="5">
    <location>
        <begin position="83"/>
        <end position="108"/>
    </location>
</feature>
<reference evidence="8" key="3">
    <citation type="submission" date="2016-06" db="UniProtKB">
        <authorList>
            <consortium name="WormBaseParasite"/>
        </authorList>
    </citation>
    <scope>IDENTIFICATION</scope>
</reference>
<dbReference type="SUPFAM" id="SSF57850">
    <property type="entry name" value="RING/U-box"/>
    <property type="match status" value="1"/>
</dbReference>
<keyword evidence="3" id="KW-0862">Zinc</keyword>
<dbReference type="UniPathway" id="UPA00143"/>
<reference evidence="7" key="2">
    <citation type="submission" date="2014-05" db="EMBL/GenBank/DDBJ databases">
        <title>The genome and life-stage specific transcriptomes of Globodera pallida elucidate key aspects of plant parasitism by a cyst nematode.</title>
        <authorList>
            <person name="Cotton J.A."/>
            <person name="Lilley C.J."/>
            <person name="Jones L.M."/>
            <person name="Kikuchi T."/>
            <person name="Reid A.J."/>
            <person name="Thorpe P."/>
            <person name="Tsai I.J."/>
            <person name="Beasley H."/>
            <person name="Blok V."/>
            <person name="Cock P.J.A."/>
            <person name="Van den Akker S.E."/>
            <person name="Holroyd N."/>
            <person name="Hunt M."/>
            <person name="Mantelin S."/>
            <person name="Naghra H."/>
            <person name="Pain A."/>
            <person name="Palomares-Rius J.E."/>
            <person name="Zarowiecki M."/>
            <person name="Berriman M."/>
            <person name="Jones J.T."/>
            <person name="Urwin P.E."/>
        </authorList>
    </citation>
    <scope>NUCLEOTIDE SEQUENCE [LARGE SCALE GENOMIC DNA]</scope>
    <source>
        <strain evidence="7">Lindley</strain>
    </source>
</reference>
<keyword evidence="1" id="KW-0479">Metal-binding</keyword>
<keyword evidence="2 4" id="KW-0863">Zinc-finger</keyword>
<dbReference type="SMART" id="SM00184">
    <property type="entry name" value="RING"/>
    <property type="match status" value="1"/>
</dbReference>
<evidence type="ECO:0000256" key="1">
    <source>
        <dbReference type="ARBA" id="ARBA00022723"/>
    </source>
</evidence>
<evidence type="ECO:0000256" key="5">
    <source>
        <dbReference type="SAM" id="MobiDB-lite"/>
    </source>
</evidence>
<dbReference type="PANTHER" id="PTHR45798">
    <property type="entry name" value="RING-H2 FINGER PROTEIN ATL61-RELATED-RELATED"/>
    <property type="match status" value="1"/>
</dbReference>
<reference evidence="7" key="1">
    <citation type="submission" date="2013-12" db="EMBL/GenBank/DDBJ databases">
        <authorList>
            <person name="Aslett M."/>
        </authorList>
    </citation>
    <scope>NUCLEOTIDE SEQUENCE [LARGE SCALE GENOMIC DNA]</scope>
    <source>
        <strain evidence="7">Lindley</strain>
    </source>
</reference>
<keyword evidence="7" id="KW-1185">Reference proteome</keyword>
<dbReference type="InterPro" id="IPR013083">
    <property type="entry name" value="Znf_RING/FYVE/PHD"/>
</dbReference>
<sequence>MPTTDNRYYDAFKAIPLIYANENSECAICLGPIDIGTQIRPLPACEHIFHNNCIEVWLQGGHNTCPTCRQEIIQLAAAARPQNQNDVENQLNTSPSSNIRDDSSTESVHVNQIEQATTPSNVAIDAARQSENDQIAETGIFFISMMT</sequence>
<evidence type="ECO:0000313" key="8">
    <source>
        <dbReference type="WBParaSite" id="GPLIN_000152700"/>
    </source>
</evidence>
<evidence type="ECO:0000256" key="3">
    <source>
        <dbReference type="ARBA" id="ARBA00022833"/>
    </source>
</evidence>
<dbReference type="Gene3D" id="3.30.40.10">
    <property type="entry name" value="Zinc/RING finger domain, C3HC4 (zinc finger)"/>
    <property type="match status" value="1"/>
</dbReference>
<evidence type="ECO:0000256" key="2">
    <source>
        <dbReference type="ARBA" id="ARBA00022771"/>
    </source>
</evidence>
<feature type="compositionally biased region" description="Polar residues" evidence="5">
    <location>
        <begin position="83"/>
        <end position="98"/>
    </location>
</feature>
<evidence type="ECO:0000259" key="6">
    <source>
        <dbReference type="PROSITE" id="PS50089"/>
    </source>
</evidence>
<dbReference type="GO" id="GO:0016567">
    <property type="term" value="P:protein ubiquitination"/>
    <property type="evidence" value="ECO:0007669"/>
    <property type="project" value="UniProtKB-UniPathway"/>
</dbReference>
<evidence type="ECO:0000313" key="7">
    <source>
        <dbReference type="Proteomes" id="UP000050741"/>
    </source>
</evidence>
<dbReference type="AlphaFoldDB" id="A0A183BLP2"/>
<proteinExistence type="predicted"/>
<accession>A0A183BLP2</accession>
<dbReference type="CDD" id="cd16473">
    <property type="entry name" value="RING-H2_RNF103"/>
    <property type="match status" value="1"/>
</dbReference>
<name>A0A183BLP2_GLOPA</name>
<protein>
    <submittedName>
        <fullName evidence="8">RING-type domain-containing protein</fullName>
    </submittedName>
</protein>
<dbReference type="PROSITE" id="PS50089">
    <property type="entry name" value="ZF_RING_2"/>
    <property type="match status" value="1"/>
</dbReference>
<feature type="domain" description="RING-type" evidence="6">
    <location>
        <begin position="26"/>
        <end position="69"/>
    </location>
</feature>
<organism evidence="7 8">
    <name type="scientific">Globodera pallida</name>
    <name type="common">Potato cyst nematode worm</name>
    <name type="synonym">Heterodera pallida</name>
    <dbReference type="NCBI Taxonomy" id="36090"/>
    <lineage>
        <taxon>Eukaryota</taxon>
        <taxon>Metazoa</taxon>
        <taxon>Ecdysozoa</taxon>
        <taxon>Nematoda</taxon>
        <taxon>Chromadorea</taxon>
        <taxon>Rhabditida</taxon>
        <taxon>Tylenchina</taxon>
        <taxon>Tylenchomorpha</taxon>
        <taxon>Tylenchoidea</taxon>
        <taxon>Heteroderidae</taxon>
        <taxon>Heteroderinae</taxon>
        <taxon>Globodera</taxon>
    </lineage>
</organism>
<dbReference type="GO" id="GO:0008270">
    <property type="term" value="F:zinc ion binding"/>
    <property type="evidence" value="ECO:0007669"/>
    <property type="project" value="UniProtKB-KW"/>
</dbReference>
<dbReference type="WBParaSite" id="GPLIN_000152700">
    <property type="protein sequence ID" value="GPLIN_000152700"/>
    <property type="gene ID" value="GPLIN_000152700"/>
</dbReference>